<gene>
    <name evidence="2" type="ORF">CEUR00632_LOCUS20874</name>
</gene>
<dbReference type="AlphaFoldDB" id="A0A7R9W0Z6"/>
<proteinExistence type="predicted"/>
<dbReference type="InterPro" id="IPR051604">
    <property type="entry name" value="Ergot_Alk_Oxidoreductase"/>
</dbReference>
<dbReference type="PANTHER" id="PTHR43162:SF1">
    <property type="entry name" value="PRESTALK A DIFFERENTIATION PROTEIN A"/>
    <property type="match status" value="1"/>
</dbReference>
<dbReference type="Gene3D" id="3.90.25.10">
    <property type="entry name" value="UDP-galactose 4-epimerase, domain 1"/>
    <property type="match status" value="1"/>
</dbReference>
<dbReference type="InterPro" id="IPR008030">
    <property type="entry name" value="NmrA-like"/>
</dbReference>
<sequence>MRTILVASGTSNTGSLLVQTLSASGKANVRALTRNLESEAAKKLAGLPNVTLVKGDFGDVASLKSALSGVDRAYLVAQPGDETQFDNEAAFLQAAKDAGIQGTVRVSTCQCLISLDTPCVYARCHAKLEQWSKDNDARVCDISPNMFMSNLYWQLAEIKSASTFTLPCPAATKHKFGMIDPRDVAGAAEAILMSDDAKFAEFMDARHQNVAGPELTDYEQQLAALSEATGKVISAKTVAPEEYAAMFQAAGLSKLMAESFTLTVQTLAGEVEPRRPHADETSPLLAGIWQPKYTVKAWAKDNAEAFK</sequence>
<protein>
    <recommendedName>
        <fullName evidence="1">NmrA-like domain-containing protein</fullName>
    </recommendedName>
</protein>
<organism evidence="2">
    <name type="scientific">Chlamydomonas euryale</name>
    <dbReference type="NCBI Taxonomy" id="1486919"/>
    <lineage>
        <taxon>Eukaryota</taxon>
        <taxon>Viridiplantae</taxon>
        <taxon>Chlorophyta</taxon>
        <taxon>core chlorophytes</taxon>
        <taxon>Chlorophyceae</taxon>
        <taxon>CS clade</taxon>
        <taxon>Chlamydomonadales</taxon>
        <taxon>Chlamydomonadaceae</taxon>
        <taxon>Chlamydomonas</taxon>
    </lineage>
</organism>
<dbReference type="EMBL" id="HBEC01044746">
    <property type="protein sequence ID" value="CAD8310803.1"/>
    <property type="molecule type" value="Transcribed_RNA"/>
</dbReference>
<name>A0A7R9W0Z6_9CHLO</name>
<dbReference type="InterPro" id="IPR036291">
    <property type="entry name" value="NAD(P)-bd_dom_sf"/>
</dbReference>
<dbReference type="PANTHER" id="PTHR43162">
    <property type="match status" value="1"/>
</dbReference>
<dbReference type="SUPFAM" id="SSF51735">
    <property type="entry name" value="NAD(P)-binding Rossmann-fold domains"/>
    <property type="match status" value="1"/>
</dbReference>
<accession>A0A7R9W0Z6</accession>
<evidence type="ECO:0000313" key="2">
    <source>
        <dbReference type="EMBL" id="CAD8310803.1"/>
    </source>
</evidence>
<evidence type="ECO:0000259" key="1">
    <source>
        <dbReference type="Pfam" id="PF05368"/>
    </source>
</evidence>
<feature type="domain" description="NmrA-like" evidence="1">
    <location>
        <begin position="3"/>
        <end position="263"/>
    </location>
</feature>
<reference evidence="2" key="1">
    <citation type="submission" date="2021-01" db="EMBL/GenBank/DDBJ databases">
        <authorList>
            <person name="Corre E."/>
            <person name="Pelletier E."/>
            <person name="Niang G."/>
            <person name="Scheremetjew M."/>
            <person name="Finn R."/>
            <person name="Kale V."/>
            <person name="Holt S."/>
            <person name="Cochrane G."/>
            <person name="Meng A."/>
            <person name="Brown T."/>
            <person name="Cohen L."/>
        </authorList>
    </citation>
    <scope>NUCLEOTIDE SEQUENCE</scope>
    <source>
        <strain evidence="2">CCMP219</strain>
    </source>
</reference>
<dbReference type="Gene3D" id="3.40.50.720">
    <property type="entry name" value="NAD(P)-binding Rossmann-like Domain"/>
    <property type="match status" value="1"/>
</dbReference>
<dbReference type="Pfam" id="PF05368">
    <property type="entry name" value="NmrA"/>
    <property type="match status" value="1"/>
</dbReference>